<name>M1YY17_NITG3</name>
<dbReference type="PANTHER" id="PTHR30349:SF94">
    <property type="entry name" value="INTEGRASE_RECOMBINASE HI_1414-RELATED"/>
    <property type="match status" value="1"/>
</dbReference>
<dbReference type="EMBL" id="CAQJ01000031">
    <property type="protein sequence ID" value="CCQ90392.1"/>
    <property type="molecule type" value="Genomic_DNA"/>
</dbReference>
<evidence type="ECO:0000256" key="2">
    <source>
        <dbReference type="ARBA" id="ARBA00023172"/>
    </source>
</evidence>
<dbReference type="HOGENOM" id="CLU_027562_17_7_0"/>
<organism evidence="4 5">
    <name type="scientific">Nitrospina gracilis (strain 3/211)</name>
    <dbReference type="NCBI Taxonomy" id="1266370"/>
    <lineage>
        <taxon>Bacteria</taxon>
        <taxon>Pseudomonadati</taxon>
        <taxon>Nitrospinota/Tectimicrobiota group</taxon>
        <taxon>Nitrospinota</taxon>
        <taxon>Nitrospinia</taxon>
        <taxon>Nitrospinales</taxon>
        <taxon>Nitrospinaceae</taxon>
        <taxon>Nitrospina</taxon>
    </lineage>
</organism>
<protein>
    <submittedName>
        <fullName evidence="4">Integrase family protein</fullName>
    </submittedName>
</protein>
<comment type="caution">
    <text evidence="4">The sequence shown here is derived from an EMBL/GenBank/DDBJ whole genome shotgun (WGS) entry which is preliminary data.</text>
</comment>
<accession>M1YY17</accession>
<dbReference type="Gene3D" id="1.10.443.10">
    <property type="entry name" value="Intergrase catalytic core"/>
    <property type="match status" value="1"/>
</dbReference>
<dbReference type="InterPro" id="IPR013762">
    <property type="entry name" value="Integrase-like_cat_sf"/>
</dbReference>
<dbReference type="InterPro" id="IPR011010">
    <property type="entry name" value="DNA_brk_join_enz"/>
</dbReference>
<dbReference type="CDD" id="cd00796">
    <property type="entry name" value="INT_Rci_Hp1_C"/>
    <property type="match status" value="1"/>
</dbReference>
<dbReference type="Proteomes" id="UP000011704">
    <property type="component" value="Unassembled WGS sequence"/>
</dbReference>
<proteinExistence type="predicted"/>
<dbReference type="Pfam" id="PF00589">
    <property type="entry name" value="Phage_integrase"/>
    <property type="match status" value="1"/>
</dbReference>
<dbReference type="STRING" id="1266370.NITGR_280108"/>
<evidence type="ECO:0000313" key="5">
    <source>
        <dbReference type="Proteomes" id="UP000011704"/>
    </source>
</evidence>
<dbReference type="InParanoid" id="M1YY17"/>
<dbReference type="InterPro" id="IPR050090">
    <property type="entry name" value="Tyrosine_recombinase_XerCD"/>
</dbReference>
<keyword evidence="2" id="KW-0233">DNA recombination</keyword>
<dbReference type="AlphaFoldDB" id="M1YY17"/>
<evidence type="ECO:0000256" key="1">
    <source>
        <dbReference type="ARBA" id="ARBA00023125"/>
    </source>
</evidence>
<evidence type="ECO:0000259" key="3">
    <source>
        <dbReference type="PROSITE" id="PS51898"/>
    </source>
</evidence>
<dbReference type="RefSeq" id="WP_005007814.1">
    <property type="nucleotide sequence ID" value="NZ_HG422173.1"/>
</dbReference>
<keyword evidence="5" id="KW-1185">Reference proteome</keyword>
<dbReference type="PANTHER" id="PTHR30349">
    <property type="entry name" value="PHAGE INTEGRASE-RELATED"/>
    <property type="match status" value="1"/>
</dbReference>
<gene>
    <name evidence="4" type="ORF">NITGR_280108</name>
</gene>
<sequence length="379" mass="43417">MALKFTKLTRPNIRKLLSEGRLQEHGITFDRLTNSDGKYSVNIMVDGQRVHRVIGKESEGVTRKQAEEFIEQVRSDARKGRLNLPKGRKTILQFDQAAEMYLKRMEEEGGKDLKMKKMRLNQNLVPFFKSKPVVQIGSFDIERYKKKRLTSKVAPGTVNRDLAVLSHLFNKGIEWGWWEHRPAKIKRLQENPGRITYLTTEQIARLVEAAKQDQNPHIYPFIVIGLGTGMRRMEILSIRLEHIDLERKTIYIPNAKAGARTQPMTNELAEFLRGYIETAEPGQEWLFPAVGSKTGHTVAIERVFRRVVKNAKLDPEKVVRHTLRHTAITHLVQAGVDLPTVKRISGHKTLSMVEKYAHQNGAHIEAAMDKLQDRLKAAN</sequence>
<dbReference type="OrthoDB" id="7615137at2"/>
<dbReference type="Gene3D" id="1.10.150.130">
    <property type="match status" value="1"/>
</dbReference>
<dbReference type="SUPFAM" id="SSF56349">
    <property type="entry name" value="DNA breaking-rejoining enzymes"/>
    <property type="match status" value="1"/>
</dbReference>
<dbReference type="InterPro" id="IPR002104">
    <property type="entry name" value="Integrase_catalytic"/>
</dbReference>
<dbReference type="GO" id="GO:0003677">
    <property type="term" value="F:DNA binding"/>
    <property type="evidence" value="ECO:0007669"/>
    <property type="project" value="UniProtKB-KW"/>
</dbReference>
<keyword evidence="1" id="KW-0238">DNA-binding</keyword>
<feature type="domain" description="Tyr recombinase" evidence="3">
    <location>
        <begin position="193"/>
        <end position="369"/>
    </location>
</feature>
<dbReference type="InterPro" id="IPR010998">
    <property type="entry name" value="Integrase_recombinase_N"/>
</dbReference>
<dbReference type="PROSITE" id="PS51898">
    <property type="entry name" value="TYR_RECOMBINASE"/>
    <property type="match status" value="1"/>
</dbReference>
<reference evidence="4 5" key="1">
    <citation type="journal article" date="2013" name="Front. Microbiol.">
        <title>The genome of Nitrospina gracilis illuminates the metabolism and evolution of the major marine nitrite oxidizer.</title>
        <authorList>
            <person name="Luecker S."/>
            <person name="Nowka B."/>
            <person name="Rattei T."/>
            <person name="Spieck E."/>
            <person name="and Daims H."/>
        </authorList>
    </citation>
    <scope>NUCLEOTIDE SEQUENCE [LARGE SCALE GENOMIC DNA]</scope>
    <source>
        <strain evidence="4 5">3/211</strain>
    </source>
</reference>
<dbReference type="GO" id="GO:0006310">
    <property type="term" value="P:DNA recombination"/>
    <property type="evidence" value="ECO:0007669"/>
    <property type="project" value="UniProtKB-KW"/>
</dbReference>
<dbReference type="GO" id="GO:0015074">
    <property type="term" value="P:DNA integration"/>
    <property type="evidence" value="ECO:0007669"/>
    <property type="project" value="InterPro"/>
</dbReference>
<evidence type="ECO:0000313" key="4">
    <source>
        <dbReference type="EMBL" id="CCQ90392.1"/>
    </source>
</evidence>